<accession>A0A8H3H0S3</accession>
<evidence type="ECO:0000313" key="2">
    <source>
        <dbReference type="EMBL" id="CAE6476069.1"/>
    </source>
</evidence>
<dbReference type="Proteomes" id="UP000663888">
    <property type="component" value="Unassembled WGS sequence"/>
</dbReference>
<evidence type="ECO:0000256" key="1">
    <source>
        <dbReference type="SAM" id="MobiDB-lite"/>
    </source>
</evidence>
<dbReference type="EMBL" id="CAJMWX010001229">
    <property type="protein sequence ID" value="CAE6476069.1"/>
    <property type="molecule type" value="Genomic_DNA"/>
</dbReference>
<sequence>MGATHYPSSLLLIFSLHLFDTVSITIAAGRRTFDILSIYIIMPYVLSSTHLYTFTFDGTDLLYANFPRVPVKDLRHLLARGSGYVVRGQRMPKLWFQAQCAHYGLPTNGTLAALRNQLDTFLAKPLPQIPRSLFILEKQKRDEHALATFPMLLQEELPMGQLQDERNEQTDDCVPSGTTNGGSCPPTQHPVLTQAIQPLADKTNLSSTSVAPPPKKLSLPWAKVAAVAKFKKSVRWDPVLAENALQEIKLRMGRPEPTSGTDTESDSEDDSPRSSRFGVFAPRASRYSSTRWPPRNLVPFTADVVSGRWELRVTCHNMAPLPAPWRAVSSKWLKGDMNVQLAGDGQSLAGEFALLGLDGKFKSRKCDLRANGIGAWVRFVAQMPIATTKPLRGQGHKEYGLTFGPSETQYGYLRFYGGNKVGGMLRCREYGRLEFTGTRVDGPTSMTSKWSNFIE</sequence>
<comment type="caution">
    <text evidence="2">The sequence shown here is derived from an EMBL/GenBank/DDBJ whole genome shotgun (WGS) entry which is preliminary data.</text>
</comment>
<name>A0A8H3H0S3_9AGAM</name>
<feature type="region of interest" description="Disordered" evidence="1">
    <location>
        <begin position="166"/>
        <end position="185"/>
    </location>
</feature>
<evidence type="ECO:0000313" key="3">
    <source>
        <dbReference type="Proteomes" id="UP000663888"/>
    </source>
</evidence>
<organism evidence="2 3">
    <name type="scientific">Rhizoctonia solani</name>
    <dbReference type="NCBI Taxonomy" id="456999"/>
    <lineage>
        <taxon>Eukaryota</taxon>
        <taxon>Fungi</taxon>
        <taxon>Dikarya</taxon>
        <taxon>Basidiomycota</taxon>
        <taxon>Agaricomycotina</taxon>
        <taxon>Agaricomycetes</taxon>
        <taxon>Cantharellales</taxon>
        <taxon>Ceratobasidiaceae</taxon>
        <taxon>Rhizoctonia</taxon>
    </lineage>
</organism>
<feature type="compositionally biased region" description="Polar residues" evidence="1">
    <location>
        <begin position="176"/>
        <end position="185"/>
    </location>
</feature>
<gene>
    <name evidence="2" type="ORF">RDB_LOCUS116236</name>
</gene>
<feature type="region of interest" description="Disordered" evidence="1">
    <location>
        <begin position="250"/>
        <end position="277"/>
    </location>
</feature>
<reference evidence="2" key="1">
    <citation type="submission" date="2021-01" db="EMBL/GenBank/DDBJ databases">
        <authorList>
            <person name="Kaushik A."/>
        </authorList>
    </citation>
    <scope>NUCLEOTIDE SEQUENCE</scope>
    <source>
        <strain evidence="2">AG4-R118</strain>
    </source>
</reference>
<dbReference type="AlphaFoldDB" id="A0A8H3H0S3"/>
<proteinExistence type="predicted"/>
<protein>
    <submittedName>
        <fullName evidence="2">Uncharacterized protein</fullName>
    </submittedName>
</protein>